<evidence type="ECO:0000259" key="2">
    <source>
        <dbReference type="Pfam" id="PF23189"/>
    </source>
</evidence>
<dbReference type="OrthoDB" id="9776369at2"/>
<reference evidence="3 4" key="2">
    <citation type="submission" date="2019-01" db="EMBL/GenBank/DDBJ databases">
        <title>Tautonia sociabilis, a novel thermotolerant planctomycete of Isosphaeraceae family, isolated from a 4000 m deep subterranean habitat.</title>
        <authorList>
            <person name="Kovaleva O.L."/>
            <person name="Elcheninov A.G."/>
            <person name="Van Heerden E."/>
            <person name="Toshchakov S.V."/>
            <person name="Novikov A."/>
            <person name="Bonch-Osmolovskaya E.A."/>
            <person name="Kublanov I.V."/>
        </authorList>
    </citation>
    <scope>NUCLEOTIDE SEQUENCE [LARGE SCALE GENOMIC DNA]</scope>
    <source>
        <strain evidence="3 4">GM2012</strain>
    </source>
</reference>
<feature type="domain" description="UPF0261" evidence="2">
    <location>
        <begin position="190"/>
        <end position="405"/>
    </location>
</feature>
<dbReference type="InterPro" id="IPR051353">
    <property type="entry name" value="Tobamovirus_resist_UPF0261"/>
</dbReference>
<dbReference type="Pfam" id="PF06792">
    <property type="entry name" value="UPF0261"/>
    <property type="match status" value="1"/>
</dbReference>
<accession>A0A432MLZ2</accession>
<dbReference type="AlphaFoldDB" id="A0A432MLZ2"/>
<organism evidence="3 4">
    <name type="scientific">Tautonia sociabilis</name>
    <dbReference type="NCBI Taxonomy" id="2080755"/>
    <lineage>
        <taxon>Bacteria</taxon>
        <taxon>Pseudomonadati</taxon>
        <taxon>Planctomycetota</taxon>
        <taxon>Planctomycetia</taxon>
        <taxon>Isosphaerales</taxon>
        <taxon>Isosphaeraceae</taxon>
        <taxon>Tautonia</taxon>
    </lineage>
</organism>
<gene>
    <name evidence="3" type="ORF">TsocGM_06995</name>
</gene>
<evidence type="ECO:0000259" key="1">
    <source>
        <dbReference type="Pfam" id="PF06792"/>
    </source>
</evidence>
<dbReference type="InterPro" id="IPR044122">
    <property type="entry name" value="UPF0261_N"/>
</dbReference>
<dbReference type="PIRSF" id="PIRSF033271">
    <property type="entry name" value="UCP033271"/>
    <property type="match status" value="1"/>
</dbReference>
<comment type="caution">
    <text evidence="3">The sequence shown here is derived from an EMBL/GenBank/DDBJ whole genome shotgun (WGS) entry which is preliminary data.</text>
</comment>
<dbReference type="EMBL" id="RYZH01000010">
    <property type="protein sequence ID" value="RUL88454.1"/>
    <property type="molecule type" value="Genomic_DNA"/>
</dbReference>
<dbReference type="Proteomes" id="UP000280296">
    <property type="component" value="Unassembled WGS sequence"/>
</dbReference>
<dbReference type="InterPro" id="IPR008322">
    <property type="entry name" value="UPF0261"/>
</dbReference>
<feature type="domain" description="UPF0261" evidence="1">
    <location>
        <begin position="2"/>
        <end position="175"/>
    </location>
</feature>
<protein>
    <submittedName>
        <fullName evidence="3">UPF0261 family protein</fullName>
    </submittedName>
</protein>
<sequence length="413" mass="42482">MAVVLIGTLDTKGLEIAFVRDRLLASGLEVLVIDAGTGSPPAIEPDIGRDRVLQEAGTSTEEVLRHRDRGRAVSAAALGVSRVVEGLLATGTVDGILALGGSAGTTIGTAAMRAAPFGLPKVMVSTLASGQTRPYVGGSDLMLLPAVADVAGLNRITRQVLGNAADAMAGMVRGRSLPLPGDESGAPDGPLVTATMFGVTTPCVDRSRRALEAEGCEVIVFHATGVGGQSMERLIRDGLVDAVLDLTTTELADELVGGVLSAGPDRLQAAVDAGVPQVVSVGALDMVNFGPIATVPEAFRGRTLHVHNPTVTLMRTLPDECEALGRRIAATLRPSRAETVVLLPELGVSALDAPGQPFHDPEADARLFGAIREGLAGASHVRVESLPLHLNDPAFADEAARLLLGVMRKGSGG</sequence>
<dbReference type="NCBIfam" id="NF002674">
    <property type="entry name" value="PRK02399.1-2"/>
    <property type="match status" value="1"/>
</dbReference>
<dbReference type="PANTHER" id="PTHR31862:SF1">
    <property type="entry name" value="UPF0261 DOMAIN PROTEIN (AFU_ORTHOLOGUE AFUA_1G10120)"/>
    <property type="match status" value="1"/>
</dbReference>
<evidence type="ECO:0000313" key="3">
    <source>
        <dbReference type="EMBL" id="RUL88454.1"/>
    </source>
</evidence>
<proteinExistence type="predicted"/>
<keyword evidence="4" id="KW-1185">Reference proteome</keyword>
<dbReference type="Gene3D" id="3.40.50.12020">
    <property type="entry name" value="Uncharacterised protein family UPF0261, NN domain"/>
    <property type="match status" value="1"/>
</dbReference>
<dbReference type="Gene3D" id="3.40.50.12030">
    <property type="entry name" value="Uncharacterised protein family UPF0261, NC domain"/>
    <property type="match status" value="1"/>
</dbReference>
<dbReference type="Pfam" id="PF23189">
    <property type="entry name" value="UPF0261_C"/>
    <property type="match status" value="1"/>
</dbReference>
<dbReference type="CDD" id="cd15488">
    <property type="entry name" value="Tm-1-like"/>
    <property type="match status" value="1"/>
</dbReference>
<dbReference type="InterPro" id="IPR056778">
    <property type="entry name" value="UPF0261_C"/>
</dbReference>
<reference evidence="3 4" key="1">
    <citation type="submission" date="2018-12" db="EMBL/GenBank/DDBJ databases">
        <authorList>
            <person name="Toschakov S.V."/>
        </authorList>
    </citation>
    <scope>NUCLEOTIDE SEQUENCE [LARGE SCALE GENOMIC DNA]</scope>
    <source>
        <strain evidence="3 4">GM2012</strain>
    </source>
</reference>
<name>A0A432MLZ2_9BACT</name>
<dbReference type="RefSeq" id="WP_126724590.1">
    <property type="nucleotide sequence ID" value="NZ_RYZH01000010.1"/>
</dbReference>
<dbReference type="PANTHER" id="PTHR31862">
    <property type="entry name" value="UPF0261 DOMAIN PROTEIN (AFU_ORTHOLOGUE AFUA_1G10120)"/>
    <property type="match status" value="1"/>
</dbReference>
<evidence type="ECO:0000313" key="4">
    <source>
        <dbReference type="Proteomes" id="UP000280296"/>
    </source>
</evidence>